<keyword evidence="2" id="KW-1185">Reference proteome</keyword>
<gene>
    <name evidence="1" type="ORF">Dcae01_03382</name>
</gene>
<sequence>MVDLLQFPPQFTGPGLLVMLIQFAQFAQQVSIAQRVFSRETEIGVPSVVNHDARKVGQHASRLNSRVAALLVQGIERSPGKTGHMKPVQLPIHLGARFIRMEYGLLPQASFQLVLERLKAF</sequence>
<proteinExistence type="predicted"/>
<accession>A0ABP9UKC3</accession>
<evidence type="ECO:0000313" key="1">
    <source>
        <dbReference type="EMBL" id="GAA5441839.1"/>
    </source>
</evidence>
<evidence type="ECO:0000313" key="2">
    <source>
        <dbReference type="Proteomes" id="UP001423409"/>
    </source>
</evidence>
<reference evidence="1 2" key="1">
    <citation type="submission" date="2024-02" db="EMBL/GenBank/DDBJ databases">
        <title>Deinococcus caeni NBRC 101312.</title>
        <authorList>
            <person name="Ichikawa N."/>
            <person name="Katano-Makiyama Y."/>
            <person name="Hidaka K."/>
        </authorList>
    </citation>
    <scope>NUCLEOTIDE SEQUENCE [LARGE SCALE GENOMIC DNA]</scope>
    <source>
        <strain evidence="1 2">NBRC 101312</strain>
    </source>
</reference>
<name>A0ABP9UKC3_9DEIO</name>
<dbReference type="Proteomes" id="UP001423409">
    <property type="component" value="Unassembled WGS sequence"/>
</dbReference>
<comment type="caution">
    <text evidence="1">The sequence shown here is derived from an EMBL/GenBank/DDBJ whole genome shotgun (WGS) entry which is preliminary data.</text>
</comment>
<dbReference type="EMBL" id="BAABQU010000103">
    <property type="protein sequence ID" value="GAA5441839.1"/>
    <property type="molecule type" value="Genomic_DNA"/>
</dbReference>
<protein>
    <submittedName>
        <fullName evidence="1">Uncharacterized protein</fullName>
    </submittedName>
</protein>
<organism evidence="1 2">
    <name type="scientific">Deinococcus caeni</name>
    <dbReference type="NCBI Taxonomy" id="569127"/>
    <lineage>
        <taxon>Bacteria</taxon>
        <taxon>Thermotogati</taxon>
        <taxon>Deinococcota</taxon>
        <taxon>Deinococci</taxon>
        <taxon>Deinococcales</taxon>
        <taxon>Deinococcaceae</taxon>
        <taxon>Deinococcus</taxon>
    </lineage>
</organism>